<dbReference type="GO" id="GO:0003677">
    <property type="term" value="F:DNA binding"/>
    <property type="evidence" value="ECO:0007669"/>
    <property type="project" value="InterPro"/>
</dbReference>
<reference evidence="4 5" key="1">
    <citation type="submission" date="2018-08" db="EMBL/GenBank/DDBJ databases">
        <title>Streptomyces NEAU-D10 sp. nov., a novel Actinomycete isolated from soil.</title>
        <authorList>
            <person name="Jin L."/>
        </authorList>
    </citation>
    <scope>NUCLEOTIDE SEQUENCE [LARGE SCALE GENOMIC DNA]</scope>
    <source>
        <strain evidence="4 5">NEAU-D10</strain>
    </source>
</reference>
<dbReference type="PANTHER" id="PTHR30007">
    <property type="entry name" value="PHP DOMAIN PROTEIN"/>
    <property type="match status" value="1"/>
</dbReference>
<keyword evidence="5" id="KW-1185">Reference proteome</keyword>
<gene>
    <name evidence="4" type="ORF">DY245_43320</name>
</gene>
<feature type="region of interest" description="Disordered" evidence="1">
    <location>
        <begin position="124"/>
        <end position="146"/>
    </location>
</feature>
<protein>
    <submittedName>
        <fullName evidence="4">IS5 family transposase</fullName>
    </submittedName>
</protein>
<dbReference type="Proteomes" id="UP000262477">
    <property type="component" value="Unassembled WGS sequence"/>
</dbReference>
<feature type="domain" description="Insertion element IS402-like" evidence="3">
    <location>
        <begin position="1"/>
        <end position="72"/>
    </location>
</feature>
<dbReference type="EMBL" id="QUAC01000485">
    <property type="protein sequence ID" value="REK84429.1"/>
    <property type="molecule type" value="Genomic_DNA"/>
</dbReference>
<feature type="region of interest" description="Disordered" evidence="1">
    <location>
        <begin position="237"/>
        <end position="262"/>
    </location>
</feature>
<evidence type="ECO:0000313" key="5">
    <source>
        <dbReference type="Proteomes" id="UP000262477"/>
    </source>
</evidence>
<feature type="domain" description="Transposase IS4-like" evidence="2">
    <location>
        <begin position="92"/>
        <end position="287"/>
    </location>
</feature>
<dbReference type="GO" id="GO:0004803">
    <property type="term" value="F:transposase activity"/>
    <property type="evidence" value="ECO:0007669"/>
    <property type="project" value="InterPro"/>
</dbReference>
<dbReference type="NCBIfam" id="NF033580">
    <property type="entry name" value="transpos_IS5_3"/>
    <property type="match status" value="1"/>
</dbReference>
<dbReference type="Pfam" id="PF13340">
    <property type="entry name" value="DUF4096"/>
    <property type="match status" value="1"/>
</dbReference>
<comment type="caution">
    <text evidence="4">The sequence shown here is derived from an EMBL/GenBank/DDBJ whole genome shotgun (WGS) entry which is preliminary data.</text>
</comment>
<dbReference type="GO" id="GO:0006313">
    <property type="term" value="P:DNA transposition"/>
    <property type="evidence" value="ECO:0007669"/>
    <property type="project" value="InterPro"/>
</dbReference>
<evidence type="ECO:0000259" key="3">
    <source>
        <dbReference type="Pfam" id="PF13340"/>
    </source>
</evidence>
<dbReference type="Pfam" id="PF01609">
    <property type="entry name" value="DDE_Tnp_1"/>
    <property type="match status" value="1"/>
</dbReference>
<evidence type="ECO:0000256" key="1">
    <source>
        <dbReference type="SAM" id="MobiDB-lite"/>
    </source>
</evidence>
<dbReference type="InterPro" id="IPR025161">
    <property type="entry name" value="IS402-like_dom"/>
</dbReference>
<dbReference type="AlphaFoldDB" id="A0A371PQ53"/>
<dbReference type="InterPro" id="IPR002559">
    <property type="entry name" value="Transposase_11"/>
</dbReference>
<evidence type="ECO:0000313" key="4">
    <source>
        <dbReference type="EMBL" id="REK84429.1"/>
    </source>
</evidence>
<name>A0A371PQ53_STRIH</name>
<sequence>MTDEEWAVLEPLLPVSNNRCGRWRDHRQVMNGIIHRLSTGVQWRELPERFGPWKTVHKRHLLWSADGTWERFLQHVQAAADAEGDLDWNVNVDSTSVRAHQHAAGAPHEPASRPTWLLKGGATKISSPARAHDRAAPAGGGGAPGEALGCSRGGLTTKIHIVTEGRCRPLSLLVTPGQRADCTQFELVMDKIRVPRTGLGRPRRTPDSVGADKAYSNRKIRAYLRKRGIRHVIPEKKDHKAARLRQGSHGGRPPGFNKDRYKDRNTVERAIGKLKQFRAVATRYDKRGYVYLGTVTAAALLIWLRS</sequence>
<evidence type="ECO:0000259" key="2">
    <source>
        <dbReference type="Pfam" id="PF01609"/>
    </source>
</evidence>
<accession>A0A371PQ53</accession>
<organism evidence="4 5">
    <name type="scientific">Streptomyces inhibens</name>
    <dbReference type="NCBI Taxonomy" id="2293571"/>
    <lineage>
        <taxon>Bacteria</taxon>
        <taxon>Bacillati</taxon>
        <taxon>Actinomycetota</taxon>
        <taxon>Actinomycetes</taxon>
        <taxon>Kitasatosporales</taxon>
        <taxon>Streptomycetaceae</taxon>
        <taxon>Streptomyces</taxon>
    </lineage>
</organism>
<dbReference type="PANTHER" id="PTHR30007:SF1">
    <property type="entry name" value="BLR1914 PROTEIN"/>
    <property type="match status" value="1"/>
</dbReference>
<proteinExistence type="predicted"/>
<dbReference type="OrthoDB" id="4546548at2"/>